<proteinExistence type="predicted"/>
<dbReference type="EnsemblMetazoa" id="PPA44333.1">
    <property type="protein sequence ID" value="PPA44333.1"/>
    <property type="gene ID" value="WBGene00282702"/>
</dbReference>
<dbReference type="AlphaFoldDB" id="A0A2A6BQS3"/>
<evidence type="ECO:0000313" key="1">
    <source>
        <dbReference type="EnsemblMetazoa" id="PPA44333.1"/>
    </source>
</evidence>
<organism evidence="1 2">
    <name type="scientific">Pristionchus pacificus</name>
    <name type="common">Parasitic nematode worm</name>
    <dbReference type="NCBI Taxonomy" id="54126"/>
    <lineage>
        <taxon>Eukaryota</taxon>
        <taxon>Metazoa</taxon>
        <taxon>Ecdysozoa</taxon>
        <taxon>Nematoda</taxon>
        <taxon>Chromadorea</taxon>
        <taxon>Rhabditida</taxon>
        <taxon>Rhabditina</taxon>
        <taxon>Diplogasteromorpha</taxon>
        <taxon>Diplogasteroidea</taxon>
        <taxon>Neodiplogasteridae</taxon>
        <taxon>Pristionchus</taxon>
    </lineage>
</organism>
<sequence>MLDSTARGVRRARRVLRYNIYNGSSITYSSTTVSYRNPLVGGGVVIVSGYGGSISMEIPEANEMTRERTDRVLK</sequence>
<protein>
    <submittedName>
        <fullName evidence="1">Uncharacterized protein</fullName>
    </submittedName>
</protein>
<accession>A0A8R1UZ43</accession>
<reference evidence="2" key="1">
    <citation type="journal article" date="2008" name="Nat. Genet.">
        <title>The Pristionchus pacificus genome provides a unique perspective on nematode lifestyle and parasitism.</title>
        <authorList>
            <person name="Dieterich C."/>
            <person name="Clifton S.W."/>
            <person name="Schuster L.N."/>
            <person name="Chinwalla A."/>
            <person name="Delehaunty K."/>
            <person name="Dinkelacker I."/>
            <person name="Fulton L."/>
            <person name="Fulton R."/>
            <person name="Godfrey J."/>
            <person name="Minx P."/>
            <person name="Mitreva M."/>
            <person name="Roeseler W."/>
            <person name="Tian H."/>
            <person name="Witte H."/>
            <person name="Yang S.P."/>
            <person name="Wilson R.K."/>
            <person name="Sommer R.J."/>
        </authorList>
    </citation>
    <scope>NUCLEOTIDE SEQUENCE [LARGE SCALE GENOMIC DNA]</scope>
    <source>
        <strain evidence="2">PS312</strain>
    </source>
</reference>
<keyword evidence="2" id="KW-1185">Reference proteome</keyword>
<evidence type="ECO:0000313" key="2">
    <source>
        <dbReference type="Proteomes" id="UP000005239"/>
    </source>
</evidence>
<reference evidence="1" key="2">
    <citation type="submission" date="2022-06" db="UniProtKB">
        <authorList>
            <consortium name="EnsemblMetazoa"/>
        </authorList>
    </citation>
    <scope>IDENTIFICATION</scope>
    <source>
        <strain evidence="1">PS312</strain>
    </source>
</reference>
<dbReference type="Proteomes" id="UP000005239">
    <property type="component" value="Unassembled WGS sequence"/>
</dbReference>
<gene>
    <name evidence="1" type="primary">WBGene00282702</name>
</gene>
<name>A0A2A6BQS3_PRIPA</name>
<accession>A0A2A6BQS3</accession>